<dbReference type="SUPFAM" id="SSF53300">
    <property type="entry name" value="vWA-like"/>
    <property type="match status" value="1"/>
</dbReference>
<gene>
    <name evidence="3" type="ORF">METUNv1_03890</name>
</gene>
<dbReference type="InterPro" id="IPR036465">
    <property type="entry name" value="vWFA_dom_sf"/>
</dbReference>
<evidence type="ECO:0000259" key="2">
    <source>
        <dbReference type="Pfam" id="PF13519"/>
    </source>
</evidence>
<keyword evidence="1" id="KW-1133">Transmembrane helix</keyword>
<feature type="domain" description="VWFA" evidence="2">
    <location>
        <begin position="46"/>
        <end position="162"/>
    </location>
</feature>
<dbReference type="Gene3D" id="3.40.50.410">
    <property type="entry name" value="von Willebrand factor, type A domain"/>
    <property type="match status" value="1"/>
</dbReference>
<dbReference type="InterPro" id="IPR002035">
    <property type="entry name" value="VWF_A"/>
</dbReference>
<keyword evidence="1" id="KW-0472">Membrane</keyword>
<proteinExistence type="predicted"/>
<accession>F5RHU2</accession>
<dbReference type="RefSeq" id="WP_008064619.1">
    <property type="nucleotide sequence ID" value="NZ_AFHG01000059.1"/>
</dbReference>
<dbReference type="Proteomes" id="UP000005019">
    <property type="component" value="Unassembled WGS sequence"/>
</dbReference>
<sequence>MIATTRQLLARARSPQTRPLAIAAGLFALAAVLPPLPLPGRSYTHMIVLDITQSMNTLDYELDGKPVDRLTYAKHSLGQALRSLPCGSSVGWGVFSEYRLLALMTPVEVCGNYHELLATLSNIDGQMSWAGASEVSKGLFSSIRALKDLDQKPSLIFVTDGHEAPPLHPKLRPSFDGEPGVVKGLIVGTGGPTLSPIPKFDPDGRPLGFWRADEVAQIDTATQGRAGSAGNGEAMVDENGNRVAQVQSAGTEHLSSLKSTHLRDLASQTGMSYLTLADTEALAKAMTHPDFARTQSVPTRVSWLPALLGVLSLAWAFRPDRRPASIDRLRSLFSRPRTAR</sequence>
<evidence type="ECO:0000313" key="3">
    <source>
        <dbReference type="EMBL" id="EGK69924.1"/>
    </source>
</evidence>
<reference evidence="3 4" key="1">
    <citation type="journal article" date="2011" name="J. Bacteriol.">
        <title>Genome sequence of Methyloversatilis universalis FAM5T, a methylotrophic representative of the order Rhodocyclales.</title>
        <authorList>
            <person name="Kittichotirat W."/>
            <person name="Good N.M."/>
            <person name="Hall R."/>
            <person name="Bringel F."/>
            <person name="Lajus A."/>
            <person name="Medigue C."/>
            <person name="Smalley N.E."/>
            <person name="Beck D."/>
            <person name="Bumgarner R."/>
            <person name="Vuilleumier S."/>
            <person name="Kalyuzhnaya M.G."/>
        </authorList>
    </citation>
    <scope>NUCLEOTIDE SEQUENCE [LARGE SCALE GENOMIC DNA]</scope>
    <source>
        <strain evidence="4">ATCC BAA-1314 / JCM 13912 / FAM5</strain>
    </source>
</reference>
<dbReference type="STRING" id="1000565.METUNv1_03890"/>
<evidence type="ECO:0000313" key="4">
    <source>
        <dbReference type="Proteomes" id="UP000005019"/>
    </source>
</evidence>
<keyword evidence="1" id="KW-0812">Transmembrane</keyword>
<dbReference type="OrthoDB" id="8532766at2"/>
<organism evidence="3 4">
    <name type="scientific">Methyloversatilis universalis (strain ATCC BAA-1314 / DSM 25237 / JCM 13912 / CCUG 52030 / FAM5)</name>
    <dbReference type="NCBI Taxonomy" id="1000565"/>
    <lineage>
        <taxon>Bacteria</taxon>
        <taxon>Pseudomonadati</taxon>
        <taxon>Pseudomonadota</taxon>
        <taxon>Betaproteobacteria</taxon>
        <taxon>Nitrosomonadales</taxon>
        <taxon>Sterolibacteriaceae</taxon>
        <taxon>Methyloversatilis</taxon>
    </lineage>
</organism>
<dbReference type="Pfam" id="PF13519">
    <property type="entry name" value="VWA_2"/>
    <property type="match status" value="1"/>
</dbReference>
<name>F5RHU2_METUF</name>
<protein>
    <submittedName>
        <fullName evidence="3">MxaL-like protein</fullName>
    </submittedName>
</protein>
<keyword evidence="4" id="KW-1185">Reference proteome</keyword>
<dbReference type="AlphaFoldDB" id="F5RHU2"/>
<feature type="transmembrane region" description="Helical" evidence="1">
    <location>
        <begin position="20"/>
        <end position="38"/>
    </location>
</feature>
<dbReference type="EMBL" id="AFHG01000059">
    <property type="protein sequence ID" value="EGK69924.1"/>
    <property type="molecule type" value="Genomic_DNA"/>
</dbReference>
<evidence type="ECO:0000256" key="1">
    <source>
        <dbReference type="SAM" id="Phobius"/>
    </source>
</evidence>
<dbReference type="eggNOG" id="COG2304">
    <property type="taxonomic scope" value="Bacteria"/>
</dbReference>
<comment type="caution">
    <text evidence="3">The sequence shown here is derived from an EMBL/GenBank/DDBJ whole genome shotgun (WGS) entry which is preliminary data.</text>
</comment>